<evidence type="ECO:0000256" key="3">
    <source>
        <dbReference type="SAM" id="Phobius"/>
    </source>
</evidence>
<dbReference type="EMBL" id="JBJUIK010000013">
    <property type="protein sequence ID" value="KAL3505731.1"/>
    <property type="molecule type" value="Genomic_DNA"/>
</dbReference>
<evidence type="ECO:0000256" key="1">
    <source>
        <dbReference type="SAM" id="Coils"/>
    </source>
</evidence>
<evidence type="ECO:0000313" key="5">
    <source>
        <dbReference type="Proteomes" id="UP001630127"/>
    </source>
</evidence>
<keyword evidence="3" id="KW-0472">Membrane</keyword>
<reference evidence="4 5" key="1">
    <citation type="submission" date="2024-11" db="EMBL/GenBank/DDBJ databases">
        <title>A near-complete genome assembly of Cinchona calisaya.</title>
        <authorList>
            <person name="Lian D.C."/>
            <person name="Zhao X.W."/>
            <person name="Wei L."/>
        </authorList>
    </citation>
    <scope>NUCLEOTIDE SEQUENCE [LARGE SCALE GENOMIC DNA]</scope>
    <source>
        <tissue evidence="4">Nenye</tissue>
    </source>
</reference>
<accession>A0ABD2YE91</accession>
<protein>
    <submittedName>
        <fullName evidence="4">Uncharacterized protein</fullName>
    </submittedName>
</protein>
<dbReference type="PANTHER" id="PTHR34962">
    <property type="entry name" value="EMBRYO DEFECTIVE 1703-RELATED"/>
    <property type="match status" value="1"/>
</dbReference>
<feature type="compositionally biased region" description="Basic and acidic residues" evidence="2">
    <location>
        <begin position="386"/>
        <end position="395"/>
    </location>
</feature>
<feature type="compositionally biased region" description="Basic and acidic residues" evidence="2">
    <location>
        <begin position="412"/>
        <end position="431"/>
    </location>
</feature>
<feature type="transmembrane region" description="Helical" evidence="3">
    <location>
        <begin position="145"/>
        <end position="164"/>
    </location>
</feature>
<feature type="coiled-coil region" evidence="1">
    <location>
        <begin position="218"/>
        <end position="287"/>
    </location>
</feature>
<keyword evidence="3" id="KW-0812">Transmembrane</keyword>
<comment type="caution">
    <text evidence="4">The sequence shown here is derived from an EMBL/GenBank/DDBJ whole genome shotgun (WGS) entry which is preliminary data.</text>
</comment>
<keyword evidence="3" id="KW-1133">Transmembrane helix</keyword>
<keyword evidence="5" id="KW-1185">Reference proteome</keyword>
<keyword evidence="1" id="KW-0175">Coiled coil</keyword>
<gene>
    <name evidence="4" type="ORF">ACH5RR_031113</name>
</gene>
<feature type="compositionally biased region" description="Polar residues" evidence="2">
    <location>
        <begin position="435"/>
        <end position="450"/>
    </location>
</feature>
<evidence type="ECO:0000256" key="2">
    <source>
        <dbReference type="SAM" id="MobiDB-lite"/>
    </source>
</evidence>
<dbReference type="PANTHER" id="PTHR34962:SF3">
    <property type="entry name" value="ABC SUBFAMILY C PROTEIN"/>
    <property type="match status" value="1"/>
</dbReference>
<feature type="region of interest" description="Disordered" evidence="2">
    <location>
        <begin position="386"/>
        <end position="456"/>
    </location>
</feature>
<dbReference type="AlphaFoldDB" id="A0ABD2YE91"/>
<name>A0ABD2YE91_9GENT</name>
<evidence type="ECO:0000313" key="4">
    <source>
        <dbReference type="EMBL" id="KAL3505731.1"/>
    </source>
</evidence>
<dbReference type="Proteomes" id="UP001630127">
    <property type="component" value="Unassembled WGS sequence"/>
</dbReference>
<sequence length="624" mass="69284">MAADAFSRSCNTFLCFPNFTTATPIPRNHLSLICSISTPTTPRKLTNRKNYLRQKLLKTLIKPYPPNSLILESPQTNPPIPIELESEKDQSLTSEQFSGDYCPAVVGEEPEELEIEEFREAEIQESVEILDGGIGKVSKNSIFKYGLWLVGAFVVQTICAVWVFKSAKFEDKSGNYLNNEDKNGVLEVRLNGKSNSKVKFIRNAKMGLENGGVVFVDEDEMEKKIEEIRVMAREARERERLEMKKDGFESEEIDKELEDEFGKTGIEKEVNDRLVKLQKRLENAHGTLPVGLGDNVKKDGVNEKNSLGGKEGNRALMFKKKYRFRALSSKPTDKPKGFTGLYDHGDGIEVMSSKDGGAEVLMNGDIGGGVVDSVDDMRQLDLHAGDSRAGRSAHLEEDEERQQAPEATKSSRNAEKKFVKEKDSRKQEKKVGLVNSKSNGLTQDRNQGKPSTEAIKSRKSKILEKAAALSNVHDVLTQNGSLKGGGTEEDQSASEIGQNISESGTDSWWLNLPYVLVILMRRGVDDVGPFTLRSNSYGKSNLSHTVAFEDRGDATNFCYLLQSSFEDLEDFSAEIVPLSIKELKEAVESLTLKVIVVKKGQLKLYAGQPLPEVEMALRSLVGQS</sequence>
<proteinExistence type="predicted"/>
<organism evidence="4 5">
    <name type="scientific">Cinchona calisaya</name>
    <dbReference type="NCBI Taxonomy" id="153742"/>
    <lineage>
        <taxon>Eukaryota</taxon>
        <taxon>Viridiplantae</taxon>
        <taxon>Streptophyta</taxon>
        <taxon>Embryophyta</taxon>
        <taxon>Tracheophyta</taxon>
        <taxon>Spermatophyta</taxon>
        <taxon>Magnoliopsida</taxon>
        <taxon>eudicotyledons</taxon>
        <taxon>Gunneridae</taxon>
        <taxon>Pentapetalae</taxon>
        <taxon>asterids</taxon>
        <taxon>lamiids</taxon>
        <taxon>Gentianales</taxon>
        <taxon>Rubiaceae</taxon>
        <taxon>Cinchonoideae</taxon>
        <taxon>Cinchoneae</taxon>
        <taxon>Cinchona</taxon>
    </lineage>
</organism>